<dbReference type="Proteomes" id="UP001187192">
    <property type="component" value="Unassembled WGS sequence"/>
</dbReference>
<evidence type="ECO:0000313" key="3">
    <source>
        <dbReference type="Proteomes" id="UP001187192"/>
    </source>
</evidence>
<dbReference type="AlphaFoldDB" id="A0AA88J2B1"/>
<reference evidence="2" key="1">
    <citation type="submission" date="2023-07" db="EMBL/GenBank/DDBJ databases">
        <title>draft genome sequence of fig (Ficus carica).</title>
        <authorList>
            <person name="Takahashi T."/>
            <person name="Nishimura K."/>
        </authorList>
    </citation>
    <scope>NUCLEOTIDE SEQUENCE</scope>
</reference>
<protein>
    <submittedName>
        <fullName evidence="2">Uncharacterized protein</fullName>
    </submittedName>
</protein>
<dbReference type="EMBL" id="BTGU01000097">
    <property type="protein sequence ID" value="GMN60245.1"/>
    <property type="molecule type" value="Genomic_DNA"/>
</dbReference>
<gene>
    <name evidence="2" type="ORF">TIFTF001_029336</name>
</gene>
<feature type="region of interest" description="Disordered" evidence="1">
    <location>
        <begin position="1"/>
        <end position="33"/>
    </location>
</feature>
<accession>A0AA88J2B1</accession>
<name>A0AA88J2B1_FICCA</name>
<sequence>MSQDHEEEVSTKSQIGKRRRTCSPRFNPDEDGKRRATLMRRVNLVRTKGELIVVSFDAKRQPLGKEGDELQSWIGVLVREHIPIWISDFRSADLAPRKERFEKTGKWAARHTVWLDMRIKPDGEFKNPSFKISSDTILAALERTVQELCAKHSINRETIIKKTIAPTVDQHNNFKASCTLNEKETGTSDPQPMPNAIHRIPLGEENVRVIITVPKLKRALLPIPTNEVTIKESFIELKVLLCLKN</sequence>
<organism evidence="2 3">
    <name type="scientific">Ficus carica</name>
    <name type="common">Common fig</name>
    <dbReference type="NCBI Taxonomy" id="3494"/>
    <lineage>
        <taxon>Eukaryota</taxon>
        <taxon>Viridiplantae</taxon>
        <taxon>Streptophyta</taxon>
        <taxon>Embryophyta</taxon>
        <taxon>Tracheophyta</taxon>
        <taxon>Spermatophyta</taxon>
        <taxon>Magnoliopsida</taxon>
        <taxon>eudicotyledons</taxon>
        <taxon>Gunneridae</taxon>
        <taxon>Pentapetalae</taxon>
        <taxon>rosids</taxon>
        <taxon>fabids</taxon>
        <taxon>Rosales</taxon>
        <taxon>Moraceae</taxon>
        <taxon>Ficeae</taxon>
        <taxon>Ficus</taxon>
    </lineage>
</organism>
<comment type="caution">
    <text evidence="2">The sequence shown here is derived from an EMBL/GenBank/DDBJ whole genome shotgun (WGS) entry which is preliminary data.</text>
</comment>
<proteinExistence type="predicted"/>
<keyword evidence="3" id="KW-1185">Reference proteome</keyword>
<evidence type="ECO:0000256" key="1">
    <source>
        <dbReference type="SAM" id="MobiDB-lite"/>
    </source>
</evidence>
<evidence type="ECO:0000313" key="2">
    <source>
        <dbReference type="EMBL" id="GMN60245.1"/>
    </source>
</evidence>